<sequence length="401" mass="44865">MSIKDIRHELERAADRNIIPEHRVIPLTLLTVLEAGQQAFHKAYYGEILTKEIANVRAMEHTARELALTKVEHTIQDLTRVRKMHQETLTTSDFPLALAQARDMAQRDAYALPESDLIQFVSRRPAQNFKPLNATRPGVLSHRFAPIRPEATNIEYANFFQTDEGYTVSDVALGLNFTWEMYVNDDMSAFTQAAAALGVTFRQTRAFTILDVILRKAERIPLVDGDLGPTSSNLDAIAEWMSRRVDPVTGRRVARKPSDLFVGTKWERLARRSMEGEYLVPTGGAAGALAMRDPRNPVYQMSKVHVEDMIADALEEFPDRYASRGLSPDDYIVMANGAQKPIELATLKGYEGGPKTFTRMVNVDETDLEGDFENRGFALKVHDVIGADLRDPYALAIAAGD</sequence>
<organism evidence="1 2">
    <name type="scientific">Deinococcus depolymerans</name>
    <dbReference type="NCBI Taxonomy" id="392408"/>
    <lineage>
        <taxon>Bacteria</taxon>
        <taxon>Thermotogati</taxon>
        <taxon>Deinococcota</taxon>
        <taxon>Deinococci</taxon>
        <taxon>Deinococcales</taxon>
        <taxon>Deinococcaceae</taxon>
        <taxon>Deinococcus</taxon>
    </lineage>
</organism>
<evidence type="ECO:0008006" key="3">
    <source>
        <dbReference type="Google" id="ProtNLM"/>
    </source>
</evidence>
<dbReference type="Proteomes" id="UP001500191">
    <property type="component" value="Unassembled WGS sequence"/>
</dbReference>
<protein>
    <recommendedName>
        <fullName evidence="3">Major capsid protein</fullName>
    </recommendedName>
</protein>
<proteinExistence type="predicted"/>
<name>A0ABN1BZ60_9DEIO</name>
<dbReference type="RefSeq" id="WP_343757467.1">
    <property type="nucleotide sequence ID" value="NZ_BAAADB010000012.1"/>
</dbReference>
<evidence type="ECO:0000313" key="1">
    <source>
        <dbReference type="EMBL" id="GAA0508430.1"/>
    </source>
</evidence>
<keyword evidence="2" id="KW-1185">Reference proteome</keyword>
<dbReference type="Pfam" id="PF25209">
    <property type="entry name" value="Phage_capsid_4"/>
    <property type="match status" value="1"/>
</dbReference>
<comment type="caution">
    <text evidence="1">The sequence shown here is derived from an EMBL/GenBank/DDBJ whole genome shotgun (WGS) entry which is preliminary data.</text>
</comment>
<evidence type="ECO:0000313" key="2">
    <source>
        <dbReference type="Proteomes" id="UP001500191"/>
    </source>
</evidence>
<reference evidence="1 2" key="1">
    <citation type="journal article" date="2019" name="Int. J. Syst. Evol. Microbiol.">
        <title>The Global Catalogue of Microorganisms (GCM) 10K type strain sequencing project: providing services to taxonomists for standard genome sequencing and annotation.</title>
        <authorList>
            <consortium name="The Broad Institute Genomics Platform"/>
            <consortium name="The Broad Institute Genome Sequencing Center for Infectious Disease"/>
            <person name="Wu L."/>
            <person name="Ma J."/>
        </authorList>
    </citation>
    <scope>NUCLEOTIDE SEQUENCE [LARGE SCALE GENOMIC DNA]</scope>
    <source>
        <strain evidence="1 2">JCM 14368</strain>
    </source>
</reference>
<accession>A0ABN1BZ60</accession>
<gene>
    <name evidence="1" type="ORF">GCM10008937_15330</name>
</gene>
<dbReference type="EMBL" id="BAAADB010000012">
    <property type="protein sequence ID" value="GAA0508430.1"/>
    <property type="molecule type" value="Genomic_DNA"/>
</dbReference>